<protein>
    <recommendedName>
        <fullName evidence="2">Alcohol dehydrogenase-like C-terminal domain-containing protein</fullName>
    </recommendedName>
</protein>
<accession>X1VMN7</accession>
<dbReference type="EMBL" id="BARW01037682">
    <property type="protein sequence ID" value="GAJ17356.1"/>
    <property type="molecule type" value="Genomic_DNA"/>
</dbReference>
<reference evidence="1" key="1">
    <citation type="journal article" date="2014" name="Front. Microbiol.">
        <title>High frequency of phylogenetically diverse reductive dehalogenase-homologous genes in deep subseafloor sedimentary metagenomes.</title>
        <authorList>
            <person name="Kawai M."/>
            <person name="Futagami T."/>
            <person name="Toyoda A."/>
            <person name="Takaki Y."/>
            <person name="Nishi S."/>
            <person name="Hori S."/>
            <person name="Arai W."/>
            <person name="Tsubouchi T."/>
            <person name="Morono Y."/>
            <person name="Uchiyama I."/>
            <person name="Ito T."/>
            <person name="Fujiyama A."/>
            <person name="Inagaki F."/>
            <person name="Takami H."/>
        </authorList>
    </citation>
    <scope>NUCLEOTIDE SEQUENCE</scope>
    <source>
        <strain evidence="1">Expedition CK06-06</strain>
    </source>
</reference>
<gene>
    <name evidence="1" type="ORF">S12H4_58097</name>
</gene>
<name>X1VMN7_9ZZZZ</name>
<comment type="caution">
    <text evidence="1">The sequence shown here is derived from an EMBL/GenBank/DDBJ whole genome shotgun (WGS) entry which is preliminary data.</text>
</comment>
<dbReference type="Gene3D" id="3.40.50.720">
    <property type="entry name" value="NAD(P)-binding Rossmann-like Domain"/>
    <property type="match status" value="1"/>
</dbReference>
<organism evidence="1">
    <name type="scientific">marine sediment metagenome</name>
    <dbReference type="NCBI Taxonomy" id="412755"/>
    <lineage>
        <taxon>unclassified sequences</taxon>
        <taxon>metagenomes</taxon>
        <taxon>ecological metagenomes</taxon>
    </lineage>
</organism>
<dbReference type="AlphaFoldDB" id="X1VMN7"/>
<evidence type="ECO:0008006" key="2">
    <source>
        <dbReference type="Google" id="ProtNLM"/>
    </source>
</evidence>
<feature type="non-terminal residue" evidence="1">
    <location>
        <position position="1"/>
    </location>
</feature>
<proteinExistence type="predicted"/>
<sequence length="93" mass="10576">SLARKGTIIVVVGVFAKKPVIDLGLVQDRELSMVGSLMYQERDYIKAIELAGSDKLMLKNLITNTFLFSAYMDAYHYIEKKKDRAMKVMITLD</sequence>
<dbReference type="Gene3D" id="3.90.180.10">
    <property type="entry name" value="Medium-chain alcohol dehydrogenases, catalytic domain"/>
    <property type="match status" value="1"/>
</dbReference>
<evidence type="ECO:0000313" key="1">
    <source>
        <dbReference type="EMBL" id="GAJ17356.1"/>
    </source>
</evidence>